<dbReference type="PROSITE" id="PS51898">
    <property type="entry name" value="TYR_RECOMBINASE"/>
    <property type="match status" value="1"/>
</dbReference>
<dbReference type="EMBL" id="CP000807">
    <property type="protein sequence ID" value="ACB54504.1"/>
    <property type="molecule type" value="Genomic_DNA"/>
</dbReference>
<dbReference type="KEGG" id="cyt:cce_5158"/>
<dbReference type="InterPro" id="IPR013762">
    <property type="entry name" value="Integrase-like_cat_sf"/>
</dbReference>
<dbReference type="eggNOG" id="COG4974">
    <property type="taxonomic scope" value="Bacteria"/>
</dbReference>
<evidence type="ECO:0000313" key="7">
    <source>
        <dbReference type="Proteomes" id="UP000001203"/>
    </source>
</evidence>
<sequence>MARIPLIALRSQTMPDIKSGTVPPTFVPYKEKRPREYLVPHEVEELIAVAKKRGRYGHRDATMILLTYRHGLRVSELCALRWEQIDFDTGLFHVQRLKQGLPSVHPLRGPELRALRKLKRESPPSSYLFVTERGSPMTTAGFRKLLTRVAECSSISFPVHPHMLRHACGYKLVNDGHDIRMIQQYLGHKNIQHTVRYTTLSANCFNQFWSD</sequence>
<dbReference type="InterPro" id="IPR050090">
    <property type="entry name" value="Tyrosine_recombinase_XerCD"/>
</dbReference>
<name>B1X2Z3_CROS5</name>
<feature type="domain" description="Tyr recombinase" evidence="5">
    <location>
        <begin position="33"/>
        <end position="211"/>
    </location>
</feature>
<accession>B1X2Z3</accession>
<evidence type="ECO:0000256" key="1">
    <source>
        <dbReference type="ARBA" id="ARBA00022558"/>
    </source>
</evidence>
<dbReference type="InterPro" id="IPR011010">
    <property type="entry name" value="DNA_brk_join_enz"/>
</dbReference>
<dbReference type="GO" id="GO:0015074">
    <property type="term" value="P:DNA integration"/>
    <property type="evidence" value="ECO:0007669"/>
    <property type="project" value="InterPro"/>
</dbReference>
<dbReference type="GO" id="GO:0003677">
    <property type="term" value="F:DNA binding"/>
    <property type="evidence" value="ECO:0007669"/>
    <property type="project" value="InterPro"/>
</dbReference>
<protein>
    <submittedName>
        <fullName evidence="6">Probable integrase/recombinase</fullName>
    </submittedName>
</protein>
<keyword evidence="1" id="KW-1029">Fimbrium biogenesis</keyword>
<evidence type="ECO:0000313" key="6">
    <source>
        <dbReference type="EMBL" id="ACB54504.1"/>
    </source>
</evidence>
<keyword evidence="4" id="KW-0233">DNA recombination</keyword>
<gene>
    <name evidence="6" type="ordered locus">cce_5158</name>
</gene>
<dbReference type="HOGENOM" id="CLU_027562_39_0_3"/>
<evidence type="ECO:0000256" key="2">
    <source>
        <dbReference type="ARBA" id="ARBA00023015"/>
    </source>
</evidence>
<reference evidence="6 7" key="1">
    <citation type="journal article" date="2008" name="Proc. Natl. Acad. Sci. U.S.A.">
        <title>The genome of Cyanothece 51142, a unicellular diazotrophic cyanobacterium important in the marine nitrogen cycle.</title>
        <authorList>
            <person name="Welsh E.A."/>
            <person name="Liberton M."/>
            <person name="Stoeckel J."/>
            <person name="Loh T."/>
            <person name="Elvitigala T."/>
            <person name="Wang C."/>
            <person name="Wollam A."/>
            <person name="Fulton R.S."/>
            <person name="Clifton S.W."/>
            <person name="Jacobs J.M."/>
            <person name="Aurora R."/>
            <person name="Ghosh B.K."/>
            <person name="Sherman L.A."/>
            <person name="Smith R.D."/>
            <person name="Wilson R.K."/>
            <person name="Pakrasi H.B."/>
        </authorList>
    </citation>
    <scope>NUCLEOTIDE SEQUENCE [LARGE SCALE GENOMIC DNA]</scope>
    <source>
        <strain evidence="7">ATCC 51142 / BH68</strain>
    </source>
</reference>
<dbReference type="InterPro" id="IPR002104">
    <property type="entry name" value="Integrase_catalytic"/>
</dbReference>
<dbReference type="STRING" id="43989.cce_5158"/>
<keyword evidence="7" id="KW-1185">Reference proteome</keyword>
<dbReference type="PANTHER" id="PTHR30349">
    <property type="entry name" value="PHAGE INTEGRASE-RELATED"/>
    <property type="match status" value="1"/>
</dbReference>
<evidence type="ECO:0000256" key="3">
    <source>
        <dbReference type="ARBA" id="ARBA00023163"/>
    </source>
</evidence>
<dbReference type="Proteomes" id="UP000001203">
    <property type="component" value="Chromosome linear"/>
</dbReference>
<evidence type="ECO:0000256" key="4">
    <source>
        <dbReference type="ARBA" id="ARBA00023172"/>
    </source>
</evidence>
<dbReference type="Pfam" id="PF00589">
    <property type="entry name" value="Phage_integrase"/>
    <property type="match status" value="1"/>
</dbReference>
<dbReference type="AlphaFoldDB" id="B1X2Z3"/>
<dbReference type="Gene3D" id="1.10.443.10">
    <property type="entry name" value="Intergrase catalytic core"/>
    <property type="match status" value="1"/>
</dbReference>
<keyword evidence="3" id="KW-0804">Transcription</keyword>
<dbReference type="SUPFAM" id="SSF56349">
    <property type="entry name" value="DNA breaking-rejoining enzymes"/>
    <property type="match status" value="1"/>
</dbReference>
<dbReference type="GO" id="GO:0006310">
    <property type="term" value="P:DNA recombination"/>
    <property type="evidence" value="ECO:0007669"/>
    <property type="project" value="UniProtKB-KW"/>
</dbReference>
<dbReference type="PANTHER" id="PTHR30349:SF62">
    <property type="entry name" value="TYPE 1 FIMBRIAE REGULATORY PROTEIN FIMB-RELATED"/>
    <property type="match status" value="1"/>
</dbReference>
<proteinExistence type="predicted"/>
<evidence type="ECO:0000259" key="5">
    <source>
        <dbReference type="PROSITE" id="PS51898"/>
    </source>
</evidence>
<keyword evidence="2" id="KW-0805">Transcription regulation</keyword>
<organism evidence="6 7">
    <name type="scientific">Crocosphaera subtropica (strain ATCC 51142 / BH68)</name>
    <name type="common">Cyanothece sp. (strain ATCC 51142)</name>
    <dbReference type="NCBI Taxonomy" id="43989"/>
    <lineage>
        <taxon>Bacteria</taxon>
        <taxon>Bacillati</taxon>
        <taxon>Cyanobacteriota</taxon>
        <taxon>Cyanophyceae</taxon>
        <taxon>Oscillatoriophycideae</taxon>
        <taxon>Chroococcales</taxon>
        <taxon>Aphanothecaceae</taxon>
        <taxon>Crocosphaera</taxon>
        <taxon>Crocosphaera subtropica</taxon>
    </lineage>
</organism>